<dbReference type="Proteomes" id="UP000426027">
    <property type="component" value="Chromosome"/>
</dbReference>
<evidence type="ECO:0000256" key="3">
    <source>
        <dbReference type="SAM" id="MobiDB-lite"/>
    </source>
</evidence>
<dbReference type="GO" id="GO:0016020">
    <property type="term" value="C:membrane"/>
    <property type="evidence" value="ECO:0007669"/>
    <property type="project" value="UniProtKB-SubCell"/>
</dbReference>
<name>A0A6I6GLX6_9BACT</name>
<protein>
    <submittedName>
        <fullName evidence="5">Serine hydrolase</fullName>
    </submittedName>
</protein>
<organism evidence="5 6">
    <name type="scientific">Phnomibacter ginsenosidimutans</name>
    <dbReference type="NCBI Taxonomy" id="2676868"/>
    <lineage>
        <taxon>Bacteria</taxon>
        <taxon>Pseudomonadati</taxon>
        <taxon>Bacteroidota</taxon>
        <taxon>Chitinophagia</taxon>
        <taxon>Chitinophagales</taxon>
        <taxon>Chitinophagaceae</taxon>
        <taxon>Phnomibacter</taxon>
    </lineage>
</organism>
<dbReference type="Gene3D" id="3.40.710.10">
    <property type="entry name" value="DD-peptidase/beta-lactamase superfamily"/>
    <property type="match status" value="1"/>
</dbReference>
<dbReference type="KEGG" id="fls:GLV81_11740"/>
<accession>A0A6I6GLX6</accession>
<dbReference type="InterPro" id="IPR050491">
    <property type="entry name" value="AmpC-like"/>
</dbReference>
<reference evidence="5 6" key="1">
    <citation type="submission" date="2019-11" db="EMBL/GenBank/DDBJ databases">
        <authorList>
            <person name="Im W.T."/>
        </authorList>
    </citation>
    <scope>NUCLEOTIDE SEQUENCE [LARGE SCALE GENOMIC DNA]</scope>
    <source>
        <strain evidence="5 6">SB-02</strain>
    </source>
</reference>
<dbReference type="SUPFAM" id="SSF56601">
    <property type="entry name" value="beta-lactamase/transpeptidase-like"/>
    <property type="match status" value="1"/>
</dbReference>
<comment type="subcellular location">
    <subcellularLocation>
        <location evidence="1">Membrane</location>
    </subcellularLocation>
</comment>
<dbReference type="GO" id="GO:0016787">
    <property type="term" value="F:hydrolase activity"/>
    <property type="evidence" value="ECO:0007669"/>
    <property type="project" value="UniProtKB-KW"/>
</dbReference>
<keyword evidence="2" id="KW-0472">Membrane</keyword>
<evidence type="ECO:0000313" key="6">
    <source>
        <dbReference type="Proteomes" id="UP000426027"/>
    </source>
</evidence>
<dbReference type="PANTHER" id="PTHR46825">
    <property type="entry name" value="D-ALANYL-D-ALANINE-CARBOXYPEPTIDASE/ENDOPEPTIDASE AMPH"/>
    <property type="match status" value="1"/>
</dbReference>
<evidence type="ECO:0000256" key="2">
    <source>
        <dbReference type="ARBA" id="ARBA00023136"/>
    </source>
</evidence>
<evidence type="ECO:0000259" key="4">
    <source>
        <dbReference type="Pfam" id="PF00144"/>
    </source>
</evidence>
<evidence type="ECO:0000313" key="5">
    <source>
        <dbReference type="EMBL" id="QGW28678.1"/>
    </source>
</evidence>
<dbReference type="Pfam" id="PF00144">
    <property type="entry name" value="Beta-lactamase"/>
    <property type="match status" value="1"/>
</dbReference>
<dbReference type="EMBL" id="CP046566">
    <property type="protein sequence ID" value="QGW28678.1"/>
    <property type="molecule type" value="Genomic_DNA"/>
</dbReference>
<feature type="domain" description="Beta-lactamase-related" evidence="4">
    <location>
        <begin position="102"/>
        <end position="395"/>
    </location>
</feature>
<feature type="region of interest" description="Disordered" evidence="3">
    <location>
        <begin position="424"/>
        <end position="455"/>
    </location>
</feature>
<gene>
    <name evidence="5" type="ORF">GLV81_11740</name>
</gene>
<proteinExistence type="predicted"/>
<sequence>MAAVLSCFHPPTNSCVKKASQNCPGQLVVSASTNIFAGMKRVRIMGVMLLCMLLATFWSCNNNSMGNPLPRVSERKLDTNEINQYQAALAHFFDSILLRNERFSGGILVAKNGQILYEHYTGYADQDKTDSIDMDTRFHVASTSKTFTSIALMQQVQAGRVKLDDSLQVYFPLFPYKGITVRNLLNHSSGLPNYANLFPQYKWDPKRVASNTDVLYLFYANRPGLEFTPGSRFRYCNTNFALLALIVEKASGQFFPKYVQDSIFAKAGMQHSYVLSYQNPGDYLTSWDAAGRPYPFNFLDAIYGDKNVYTNCRDLLKYDSAIRHEVLLSKAWLDSAWTPSYTDKKYNDPIEQYGLGWRLKIFNDSLKIPYHNGWWHGNNAVFQRVIADTAVIIVTGNRFTNRIYSSSRAANVFRPYFYTSTDEEEVEQGQSGTKKQVVPARKTAVTSKRRSGKKR</sequence>
<keyword evidence="5" id="KW-0378">Hydrolase</keyword>
<dbReference type="AlphaFoldDB" id="A0A6I6GLX6"/>
<evidence type="ECO:0000256" key="1">
    <source>
        <dbReference type="ARBA" id="ARBA00004370"/>
    </source>
</evidence>
<dbReference type="InterPro" id="IPR012338">
    <property type="entry name" value="Beta-lactam/transpept-like"/>
</dbReference>
<keyword evidence="6" id="KW-1185">Reference proteome</keyword>
<dbReference type="PANTHER" id="PTHR46825:SF11">
    <property type="entry name" value="PENICILLIN-BINDING PROTEIN 4"/>
    <property type="match status" value="1"/>
</dbReference>
<dbReference type="InterPro" id="IPR001466">
    <property type="entry name" value="Beta-lactam-related"/>
</dbReference>